<accession>A0AA36FH92</accession>
<evidence type="ECO:0000256" key="3">
    <source>
        <dbReference type="ARBA" id="ARBA00022737"/>
    </source>
</evidence>
<evidence type="ECO:0000259" key="8">
    <source>
        <dbReference type="PROSITE" id="PS50157"/>
    </source>
</evidence>
<keyword evidence="3" id="KW-0677">Repeat</keyword>
<keyword evidence="5" id="KW-0862">Zinc</keyword>
<reference evidence="9" key="1">
    <citation type="submission" date="2023-08" db="EMBL/GenBank/DDBJ databases">
        <authorList>
            <person name="Alioto T."/>
            <person name="Alioto T."/>
            <person name="Gomez Garrido J."/>
        </authorList>
    </citation>
    <scope>NUCLEOTIDE SEQUENCE</scope>
</reference>
<evidence type="ECO:0000256" key="6">
    <source>
        <dbReference type="ARBA" id="ARBA00023242"/>
    </source>
</evidence>
<keyword evidence="2" id="KW-0479">Metal-binding</keyword>
<gene>
    <name evidence="9" type="ORF">OCTVUL_1B018487</name>
</gene>
<sequence length="72" mass="8202">MLKIFENSLVATKLFLLSFSKELQHTDSLLPPRNECQMALPYCCHICGKPFSQNSCLIIHKRTHTGEKPLSL</sequence>
<dbReference type="PROSITE" id="PS50157">
    <property type="entry name" value="ZINC_FINGER_C2H2_2"/>
    <property type="match status" value="1"/>
</dbReference>
<evidence type="ECO:0000256" key="4">
    <source>
        <dbReference type="ARBA" id="ARBA00022771"/>
    </source>
</evidence>
<keyword evidence="10" id="KW-1185">Reference proteome</keyword>
<keyword evidence="4 7" id="KW-0863">Zinc-finger</keyword>
<evidence type="ECO:0000256" key="1">
    <source>
        <dbReference type="ARBA" id="ARBA00004123"/>
    </source>
</evidence>
<dbReference type="GO" id="GO:0008270">
    <property type="term" value="F:zinc ion binding"/>
    <property type="evidence" value="ECO:0007669"/>
    <property type="project" value="UniProtKB-KW"/>
</dbReference>
<proteinExistence type="predicted"/>
<dbReference type="PROSITE" id="PS00028">
    <property type="entry name" value="ZINC_FINGER_C2H2_1"/>
    <property type="match status" value="1"/>
</dbReference>
<dbReference type="AlphaFoldDB" id="A0AA36FH92"/>
<keyword evidence="6" id="KW-0539">Nucleus</keyword>
<dbReference type="EMBL" id="OX597834">
    <property type="protein sequence ID" value="CAI9738605.1"/>
    <property type="molecule type" value="Genomic_DNA"/>
</dbReference>
<dbReference type="SUPFAM" id="SSF57667">
    <property type="entry name" value="beta-beta-alpha zinc fingers"/>
    <property type="match status" value="1"/>
</dbReference>
<evidence type="ECO:0000313" key="10">
    <source>
        <dbReference type="Proteomes" id="UP001162480"/>
    </source>
</evidence>
<dbReference type="Proteomes" id="UP001162480">
    <property type="component" value="Chromosome 21"/>
</dbReference>
<evidence type="ECO:0000256" key="7">
    <source>
        <dbReference type="PROSITE-ProRule" id="PRU00042"/>
    </source>
</evidence>
<organism evidence="9 10">
    <name type="scientific">Octopus vulgaris</name>
    <name type="common">Common octopus</name>
    <dbReference type="NCBI Taxonomy" id="6645"/>
    <lineage>
        <taxon>Eukaryota</taxon>
        <taxon>Metazoa</taxon>
        <taxon>Spiralia</taxon>
        <taxon>Lophotrochozoa</taxon>
        <taxon>Mollusca</taxon>
        <taxon>Cephalopoda</taxon>
        <taxon>Coleoidea</taxon>
        <taxon>Octopodiformes</taxon>
        <taxon>Octopoda</taxon>
        <taxon>Incirrata</taxon>
        <taxon>Octopodidae</taxon>
        <taxon>Octopus</taxon>
    </lineage>
</organism>
<dbReference type="Gene3D" id="3.30.160.60">
    <property type="entry name" value="Classic Zinc Finger"/>
    <property type="match status" value="1"/>
</dbReference>
<dbReference type="GO" id="GO:0005634">
    <property type="term" value="C:nucleus"/>
    <property type="evidence" value="ECO:0007669"/>
    <property type="project" value="UniProtKB-SubCell"/>
</dbReference>
<evidence type="ECO:0000256" key="5">
    <source>
        <dbReference type="ARBA" id="ARBA00022833"/>
    </source>
</evidence>
<protein>
    <submittedName>
        <fullName evidence="9">Zinc finger protein 681 isoform X1</fullName>
    </submittedName>
</protein>
<name>A0AA36FH92_OCTVU</name>
<dbReference type="InterPro" id="IPR036236">
    <property type="entry name" value="Znf_C2H2_sf"/>
</dbReference>
<evidence type="ECO:0000313" key="9">
    <source>
        <dbReference type="EMBL" id="CAI9738605.1"/>
    </source>
</evidence>
<dbReference type="FunFam" id="3.30.160.60:FF:001498">
    <property type="entry name" value="Zinc finger protein 404"/>
    <property type="match status" value="1"/>
</dbReference>
<feature type="domain" description="C2H2-type" evidence="8">
    <location>
        <begin position="42"/>
        <end position="69"/>
    </location>
</feature>
<evidence type="ECO:0000256" key="2">
    <source>
        <dbReference type="ARBA" id="ARBA00022723"/>
    </source>
</evidence>
<dbReference type="InterPro" id="IPR013087">
    <property type="entry name" value="Znf_C2H2_type"/>
</dbReference>
<comment type="subcellular location">
    <subcellularLocation>
        <location evidence="1">Nucleus</location>
    </subcellularLocation>
</comment>